<organism evidence="2 3">
    <name type="scientific">Colletotrichum simmondsii</name>
    <dbReference type="NCBI Taxonomy" id="703756"/>
    <lineage>
        <taxon>Eukaryota</taxon>
        <taxon>Fungi</taxon>
        <taxon>Dikarya</taxon>
        <taxon>Ascomycota</taxon>
        <taxon>Pezizomycotina</taxon>
        <taxon>Sordariomycetes</taxon>
        <taxon>Hypocreomycetidae</taxon>
        <taxon>Glomerellales</taxon>
        <taxon>Glomerellaceae</taxon>
        <taxon>Colletotrichum</taxon>
        <taxon>Colletotrichum acutatum species complex</taxon>
    </lineage>
</organism>
<dbReference type="AlphaFoldDB" id="A0A135SIR6"/>
<dbReference type="EMBL" id="JFBX01000554">
    <property type="protein sequence ID" value="KXH35766.1"/>
    <property type="molecule type" value="Genomic_DNA"/>
</dbReference>
<evidence type="ECO:0000256" key="1">
    <source>
        <dbReference type="SAM" id="MobiDB-lite"/>
    </source>
</evidence>
<gene>
    <name evidence="2" type="ORF">CSIM01_00480</name>
</gene>
<proteinExistence type="predicted"/>
<sequence length="106" mass="11684">MTEDVQQGAEGFAKFCPVVAVGYDASAVLISEALHRYVTNSTTPDGEGHSFVLDGDSSKPPTTAAEDGLDWRTITQLRWPRKWSYPDCIRTPRSSEKLCYATYAGH</sequence>
<dbReference type="Proteomes" id="UP000070328">
    <property type="component" value="Unassembled WGS sequence"/>
</dbReference>
<evidence type="ECO:0000313" key="2">
    <source>
        <dbReference type="EMBL" id="KXH35766.1"/>
    </source>
</evidence>
<comment type="caution">
    <text evidence="2">The sequence shown here is derived from an EMBL/GenBank/DDBJ whole genome shotgun (WGS) entry which is preliminary data.</text>
</comment>
<evidence type="ECO:0000313" key="3">
    <source>
        <dbReference type="Proteomes" id="UP000070328"/>
    </source>
</evidence>
<name>A0A135SIR6_9PEZI</name>
<keyword evidence="3" id="KW-1185">Reference proteome</keyword>
<accession>A0A135SIR6</accession>
<reference evidence="2 3" key="1">
    <citation type="submission" date="2014-02" db="EMBL/GenBank/DDBJ databases">
        <title>The genome sequence of Colletotrichum simmondsii CBS122122.</title>
        <authorList>
            <person name="Baroncelli R."/>
            <person name="Thon M.R."/>
        </authorList>
    </citation>
    <scope>NUCLEOTIDE SEQUENCE [LARGE SCALE GENOMIC DNA]</scope>
    <source>
        <strain evidence="2 3">CBS122122</strain>
    </source>
</reference>
<protein>
    <submittedName>
        <fullName evidence="2">Uncharacterized protein</fullName>
    </submittedName>
</protein>
<feature type="region of interest" description="Disordered" evidence="1">
    <location>
        <begin position="41"/>
        <end position="66"/>
    </location>
</feature>